<dbReference type="Proteomes" id="UP000315003">
    <property type="component" value="Chromosome"/>
</dbReference>
<dbReference type="NCBIfam" id="TIGR04416">
    <property type="entry name" value="group_II_RT_mat"/>
    <property type="match status" value="1"/>
</dbReference>
<dbReference type="AlphaFoldDB" id="A0A517SPD7"/>
<protein>
    <submittedName>
        <fullName evidence="4">Group II intron-encoded protein LtrA</fullName>
    </submittedName>
</protein>
<gene>
    <name evidence="4" type="primary">ltrA_2</name>
    <name evidence="5" type="synonym">ltrA_10</name>
    <name evidence="4" type="ORF">SV7mr_04690</name>
    <name evidence="5" type="ORF">SV7mr_35900</name>
</gene>
<dbReference type="Pfam" id="PF00078">
    <property type="entry name" value="RVT_1"/>
    <property type="match status" value="1"/>
</dbReference>
<comment type="similarity">
    <text evidence="1">Belongs to the bacterial reverse transcriptase family.</text>
</comment>
<feature type="compositionally biased region" description="Basic and acidic residues" evidence="2">
    <location>
        <begin position="1"/>
        <end position="13"/>
    </location>
</feature>
<dbReference type="PANTHER" id="PTHR34047">
    <property type="entry name" value="NUCLEAR INTRON MATURASE 1, MITOCHONDRIAL-RELATED"/>
    <property type="match status" value="1"/>
</dbReference>
<dbReference type="EMBL" id="CP036272">
    <property type="protein sequence ID" value="QDT57980.1"/>
    <property type="molecule type" value="Genomic_DNA"/>
</dbReference>
<dbReference type="InterPro" id="IPR030931">
    <property type="entry name" value="Group_II_RT_mat"/>
</dbReference>
<organism evidence="4 6">
    <name type="scientific">Stieleria bergensis</name>
    <dbReference type="NCBI Taxonomy" id="2528025"/>
    <lineage>
        <taxon>Bacteria</taxon>
        <taxon>Pseudomonadati</taxon>
        <taxon>Planctomycetota</taxon>
        <taxon>Planctomycetia</taxon>
        <taxon>Pirellulales</taxon>
        <taxon>Pirellulaceae</taxon>
        <taxon>Stieleria</taxon>
    </lineage>
</organism>
<feature type="compositionally biased region" description="Basic residues" evidence="2">
    <location>
        <begin position="79"/>
        <end position="88"/>
    </location>
</feature>
<evidence type="ECO:0000256" key="1">
    <source>
        <dbReference type="ARBA" id="ARBA00034120"/>
    </source>
</evidence>
<keyword evidence="6" id="KW-1185">Reference proteome</keyword>
<dbReference type="SUPFAM" id="SSF56672">
    <property type="entry name" value="DNA/RNA polymerases"/>
    <property type="match status" value="1"/>
</dbReference>
<proteinExistence type="inferred from homology"/>
<evidence type="ECO:0000313" key="5">
    <source>
        <dbReference type="EMBL" id="QDT61060.1"/>
    </source>
</evidence>
<sequence>MRGNLNRENREIRSATGKYPVRAANRPAGKAAMNADRKSDESIVLPTQANNAGTEPAAESVEERDSAKMSTSQHDRPRTSSRTKRRSRGLLGVRETARDCPALKFENLLHHINVPLLHEAFDDLKKSAAAGIDEVTWQQYEQDREASIEALHGRIHRGAYRAKPSKRIYIPKADGRQRPIGITALEDKIVQKATGWVMQCIYEQDFLGFSYGGRPGRGAHDALDALCVGVSSKKVNWILDADVKGFFDNVDHQWLMKFIEHRISDKRILRLIGKWLRAGVSEDGEWSKTTVGTPQGAVISPLLANIYLHYVLDLWIDHWRRQRGRKDVVVVRYVDDFVIGFESKADAEMCLEALRERFGKFGLELHPEKTRLLEFGRYAIERRSERGDGRPDTFDFLGFTHRCDTSPKTGWFMIRRETIASRMARTLSAIKAELRRRRHQSVGQQGRWLGSVVRGWLAYYAVPGNVSRLRRFRDEVSRLWLRTLCRRSQRHRWPWPRMKRLLLTYLPHAKVRHPYPDQRFRARIKAGAV</sequence>
<feature type="region of interest" description="Disordered" evidence="2">
    <location>
        <begin position="1"/>
        <end position="93"/>
    </location>
</feature>
<evidence type="ECO:0000256" key="2">
    <source>
        <dbReference type="SAM" id="MobiDB-lite"/>
    </source>
</evidence>
<name>A0A517SPD7_9BACT</name>
<dbReference type="PANTHER" id="PTHR34047:SF8">
    <property type="entry name" value="PROTEIN YKFC"/>
    <property type="match status" value="1"/>
</dbReference>
<feature type="domain" description="Reverse transcriptase" evidence="3">
    <location>
        <begin position="151"/>
        <end position="401"/>
    </location>
</feature>
<accession>A0A517SPD7</accession>
<evidence type="ECO:0000259" key="3">
    <source>
        <dbReference type="PROSITE" id="PS50878"/>
    </source>
</evidence>
<dbReference type="CDD" id="cd01651">
    <property type="entry name" value="RT_G2_intron"/>
    <property type="match status" value="1"/>
</dbReference>
<evidence type="ECO:0000313" key="6">
    <source>
        <dbReference type="Proteomes" id="UP000315003"/>
    </source>
</evidence>
<feature type="compositionally biased region" description="Basic and acidic residues" evidence="2">
    <location>
        <begin position="61"/>
        <end position="78"/>
    </location>
</feature>
<evidence type="ECO:0000313" key="4">
    <source>
        <dbReference type="EMBL" id="QDT57980.1"/>
    </source>
</evidence>
<dbReference type="InterPro" id="IPR043128">
    <property type="entry name" value="Rev_trsase/Diguanyl_cyclase"/>
</dbReference>
<dbReference type="InterPro" id="IPR000477">
    <property type="entry name" value="RT_dom"/>
</dbReference>
<dbReference type="PROSITE" id="PS50878">
    <property type="entry name" value="RT_POL"/>
    <property type="match status" value="1"/>
</dbReference>
<dbReference type="InterPro" id="IPR051083">
    <property type="entry name" value="GrpII_Intron_Splice-Mob/Def"/>
</dbReference>
<dbReference type="Gene3D" id="3.30.70.270">
    <property type="match status" value="1"/>
</dbReference>
<dbReference type="EMBL" id="CP036272">
    <property type="protein sequence ID" value="QDT61060.1"/>
    <property type="molecule type" value="Genomic_DNA"/>
</dbReference>
<dbReference type="InterPro" id="IPR043502">
    <property type="entry name" value="DNA/RNA_pol_sf"/>
</dbReference>
<reference evidence="4 6" key="1">
    <citation type="submission" date="2019-02" db="EMBL/GenBank/DDBJ databases">
        <title>Deep-cultivation of Planctomycetes and their phenomic and genomic characterization uncovers novel biology.</title>
        <authorList>
            <person name="Wiegand S."/>
            <person name="Jogler M."/>
            <person name="Boedeker C."/>
            <person name="Pinto D."/>
            <person name="Vollmers J."/>
            <person name="Rivas-Marin E."/>
            <person name="Kohn T."/>
            <person name="Peeters S.H."/>
            <person name="Heuer A."/>
            <person name="Rast P."/>
            <person name="Oberbeckmann S."/>
            <person name="Bunk B."/>
            <person name="Jeske O."/>
            <person name="Meyerdierks A."/>
            <person name="Storesund J.E."/>
            <person name="Kallscheuer N."/>
            <person name="Luecker S."/>
            <person name="Lage O.M."/>
            <person name="Pohl T."/>
            <person name="Merkel B.J."/>
            <person name="Hornburger P."/>
            <person name="Mueller R.-W."/>
            <person name="Bruemmer F."/>
            <person name="Labrenz M."/>
            <person name="Spormann A.M."/>
            <person name="Op den Camp H."/>
            <person name="Overmann J."/>
            <person name="Amann R."/>
            <person name="Jetten M.S.M."/>
            <person name="Mascher T."/>
            <person name="Medema M.H."/>
            <person name="Devos D.P."/>
            <person name="Kaster A.-K."/>
            <person name="Ovreas L."/>
            <person name="Rohde M."/>
            <person name="Galperin M.Y."/>
            <person name="Jogler C."/>
        </authorList>
    </citation>
    <scope>NUCLEOTIDE SEQUENCE [LARGE SCALE GENOMIC DNA]</scope>
    <source>
        <strain evidence="4 6">SV_7m_r</strain>
    </source>
</reference>